<accession>A0ABU2AF40</accession>
<evidence type="ECO:0000313" key="2">
    <source>
        <dbReference type="EMBL" id="MDR7335828.1"/>
    </source>
</evidence>
<name>A0ABU2AF40_9BURK</name>
<reference evidence="2 3" key="1">
    <citation type="submission" date="2023-07" db="EMBL/GenBank/DDBJ databases">
        <title>Sorghum-associated microbial communities from plants grown in Nebraska, USA.</title>
        <authorList>
            <person name="Schachtman D."/>
        </authorList>
    </citation>
    <scope>NUCLEOTIDE SEQUENCE [LARGE SCALE GENOMIC DNA]</scope>
    <source>
        <strain evidence="2 3">BE316</strain>
    </source>
</reference>
<keyword evidence="1" id="KW-0732">Signal</keyword>
<feature type="chain" id="PRO_5046825157" evidence="1">
    <location>
        <begin position="20"/>
        <end position="153"/>
    </location>
</feature>
<gene>
    <name evidence="2" type="ORF">J2X21_004995</name>
</gene>
<dbReference type="RefSeq" id="WP_310332830.1">
    <property type="nucleotide sequence ID" value="NZ_JAVDXV010000011.1"/>
</dbReference>
<sequence length="153" mass="16739">MRIVGVATLALLSAHAATAKESVEGMAINSPKDALLLVSTDSFGPVSLAALAKDINGNVVYRGRAKYSTGEVTIQSQNDVGHYGEVGFEFKPPHNLSKEDVIAQGRKIKDAKVSERDTRVYLRWQSGIFSCMLDFDADPKFPLFQYICHYAGK</sequence>
<organism evidence="2 3">
    <name type="scientific">Roseateles asaccharophilus</name>
    <dbReference type="NCBI Taxonomy" id="582607"/>
    <lineage>
        <taxon>Bacteria</taxon>
        <taxon>Pseudomonadati</taxon>
        <taxon>Pseudomonadota</taxon>
        <taxon>Betaproteobacteria</taxon>
        <taxon>Burkholderiales</taxon>
        <taxon>Sphaerotilaceae</taxon>
        <taxon>Roseateles</taxon>
    </lineage>
</organism>
<evidence type="ECO:0000313" key="3">
    <source>
        <dbReference type="Proteomes" id="UP001180825"/>
    </source>
</evidence>
<evidence type="ECO:0000256" key="1">
    <source>
        <dbReference type="SAM" id="SignalP"/>
    </source>
</evidence>
<comment type="caution">
    <text evidence="2">The sequence shown here is derived from an EMBL/GenBank/DDBJ whole genome shotgun (WGS) entry which is preliminary data.</text>
</comment>
<dbReference type="EMBL" id="JAVDXV010000011">
    <property type="protein sequence ID" value="MDR7335828.1"/>
    <property type="molecule type" value="Genomic_DNA"/>
</dbReference>
<keyword evidence="3" id="KW-1185">Reference proteome</keyword>
<protein>
    <submittedName>
        <fullName evidence="2">Uncharacterized protein</fullName>
    </submittedName>
</protein>
<proteinExistence type="predicted"/>
<feature type="signal peptide" evidence="1">
    <location>
        <begin position="1"/>
        <end position="19"/>
    </location>
</feature>
<dbReference type="Proteomes" id="UP001180825">
    <property type="component" value="Unassembled WGS sequence"/>
</dbReference>